<keyword evidence="3" id="KW-0732">Signal</keyword>
<dbReference type="Gene3D" id="3.40.50.1240">
    <property type="entry name" value="Phosphoglycerate mutase-like"/>
    <property type="match status" value="1"/>
</dbReference>
<dbReference type="InterPro" id="IPR050645">
    <property type="entry name" value="Histidine_acid_phosphatase"/>
</dbReference>
<evidence type="ECO:0000256" key="2">
    <source>
        <dbReference type="SAM" id="Phobius"/>
    </source>
</evidence>
<keyword evidence="2" id="KW-0812">Transmembrane</keyword>
<dbReference type="OrthoDB" id="258392at2759"/>
<dbReference type="GO" id="GO:0016791">
    <property type="term" value="F:phosphatase activity"/>
    <property type="evidence" value="ECO:0007669"/>
    <property type="project" value="TreeGrafter"/>
</dbReference>
<dbReference type="Pfam" id="PF00328">
    <property type="entry name" value="His_Phos_2"/>
    <property type="match status" value="1"/>
</dbReference>
<feature type="transmembrane region" description="Helical" evidence="2">
    <location>
        <begin position="456"/>
        <end position="479"/>
    </location>
</feature>
<dbReference type="PANTHER" id="PTHR11567:SF127">
    <property type="entry name" value="HISTIDINE ACID PHOSPHATASE"/>
    <property type="match status" value="1"/>
</dbReference>
<keyword evidence="2" id="KW-0472">Membrane</keyword>
<dbReference type="Proteomes" id="UP000799757">
    <property type="component" value="Unassembled WGS sequence"/>
</dbReference>
<dbReference type="AlphaFoldDB" id="A0A6A6X9H3"/>
<keyword evidence="2" id="KW-1133">Transmembrane helix</keyword>
<accession>A0A6A6X9H3</accession>
<feature type="signal peptide" evidence="3">
    <location>
        <begin position="1"/>
        <end position="17"/>
    </location>
</feature>
<sequence>MLALFLAVMAAVWLIDAANDRKSMNIHGSVVFMRTGERTPIVEGDSILSALGAQQMHTLGQNFRTRYVNEDGGPDGLGVQQMLGLAANILINDQVLIQALDTPYLTASAQAFMQGLYPPYSINTTRNGPIADATGLLANGSAIDYPLGGYQYPNVHVVGQFDAQSVYLGGNQNCPASQLDSLMYETTEQYLQTKALNKPFYQSLDEDMFKGYMTKNSLDYMNAYEVYDYLSYAYEHDQDVYEKLNDSANASVLAQLQSLADEQAWYLYGNTSASTTDTDDKAIAGKTLSALILGSFQKLVEARGNISNSSAHPLTLLFGEHEPMVSLFSLMMVDFINESFRSVPPFGSAIVFELYSIGDSVFPSDPADLKVQFYFQNGTQFSNDLTAHPMFGHGPSVTELPWLEFQDMFSRIMVNTLEDWCGTCDSPALFCEGVDGSSVNIVVNSNRKKQKITPTIAGVIGAVVTLFVAGLLFALAMLIGGIRFHRVNRGQNSELGGFKGSAKLASDADLSIAKNAVAPAGIVSFGNKDGAARKTPHERVGSWELRQKEFGKTGAIDDESRRGSFEAIEAAMSSPTEPHVRV</sequence>
<proteinExistence type="inferred from homology"/>
<gene>
    <name evidence="4" type="ORF">K505DRAFT_245291</name>
</gene>
<evidence type="ECO:0000256" key="1">
    <source>
        <dbReference type="ARBA" id="ARBA00005375"/>
    </source>
</evidence>
<dbReference type="InterPro" id="IPR000560">
    <property type="entry name" value="His_Pase_clade-2"/>
</dbReference>
<protein>
    <submittedName>
        <fullName evidence="4">Phosphoglycerate mutase-like protein</fullName>
    </submittedName>
</protein>
<dbReference type="InterPro" id="IPR029033">
    <property type="entry name" value="His_PPase_superfam"/>
</dbReference>
<dbReference type="EMBL" id="MU001944">
    <property type="protein sequence ID" value="KAF2793036.1"/>
    <property type="molecule type" value="Genomic_DNA"/>
</dbReference>
<organism evidence="4 5">
    <name type="scientific">Melanomma pulvis-pyrius CBS 109.77</name>
    <dbReference type="NCBI Taxonomy" id="1314802"/>
    <lineage>
        <taxon>Eukaryota</taxon>
        <taxon>Fungi</taxon>
        <taxon>Dikarya</taxon>
        <taxon>Ascomycota</taxon>
        <taxon>Pezizomycotina</taxon>
        <taxon>Dothideomycetes</taxon>
        <taxon>Pleosporomycetidae</taxon>
        <taxon>Pleosporales</taxon>
        <taxon>Melanommataceae</taxon>
        <taxon>Melanomma</taxon>
    </lineage>
</organism>
<evidence type="ECO:0000256" key="3">
    <source>
        <dbReference type="SAM" id="SignalP"/>
    </source>
</evidence>
<evidence type="ECO:0000313" key="5">
    <source>
        <dbReference type="Proteomes" id="UP000799757"/>
    </source>
</evidence>
<dbReference type="SUPFAM" id="SSF53254">
    <property type="entry name" value="Phosphoglycerate mutase-like"/>
    <property type="match status" value="1"/>
</dbReference>
<dbReference type="PANTHER" id="PTHR11567">
    <property type="entry name" value="ACID PHOSPHATASE-RELATED"/>
    <property type="match status" value="1"/>
</dbReference>
<name>A0A6A6X9H3_9PLEO</name>
<keyword evidence="5" id="KW-1185">Reference proteome</keyword>
<comment type="similarity">
    <text evidence="1">Belongs to the histidine acid phosphatase family.</text>
</comment>
<feature type="chain" id="PRO_5025558462" evidence="3">
    <location>
        <begin position="18"/>
        <end position="582"/>
    </location>
</feature>
<reference evidence="4" key="1">
    <citation type="journal article" date="2020" name="Stud. Mycol.">
        <title>101 Dothideomycetes genomes: a test case for predicting lifestyles and emergence of pathogens.</title>
        <authorList>
            <person name="Haridas S."/>
            <person name="Albert R."/>
            <person name="Binder M."/>
            <person name="Bloem J."/>
            <person name="Labutti K."/>
            <person name="Salamov A."/>
            <person name="Andreopoulos B."/>
            <person name="Baker S."/>
            <person name="Barry K."/>
            <person name="Bills G."/>
            <person name="Bluhm B."/>
            <person name="Cannon C."/>
            <person name="Castanera R."/>
            <person name="Culley D."/>
            <person name="Daum C."/>
            <person name="Ezra D."/>
            <person name="Gonzalez J."/>
            <person name="Henrissat B."/>
            <person name="Kuo A."/>
            <person name="Liang C."/>
            <person name="Lipzen A."/>
            <person name="Lutzoni F."/>
            <person name="Magnuson J."/>
            <person name="Mondo S."/>
            <person name="Nolan M."/>
            <person name="Ohm R."/>
            <person name="Pangilinan J."/>
            <person name="Park H.-J."/>
            <person name="Ramirez L."/>
            <person name="Alfaro M."/>
            <person name="Sun H."/>
            <person name="Tritt A."/>
            <person name="Yoshinaga Y."/>
            <person name="Zwiers L.-H."/>
            <person name="Turgeon B."/>
            <person name="Goodwin S."/>
            <person name="Spatafora J."/>
            <person name="Crous P."/>
            <person name="Grigoriev I."/>
        </authorList>
    </citation>
    <scope>NUCLEOTIDE SEQUENCE</scope>
    <source>
        <strain evidence="4">CBS 109.77</strain>
    </source>
</reference>
<evidence type="ECO:0000313" key="4">
    <source>
        <dbReference type="EMBL" id="KAF2793036.1"/>
    </source>
</evidence>